<proteinExistence type="inferred from homology"/>
<evidence type="ECO:0000256" key="2">
    <source>
        <dbReference type="PROSITE-ProRule" id="PRU10038"/>
    </source>
</evidence>
<dbReference type="Gene3D" id="3.40.50.1820">
    <property type="entry name" value="alpha/beta hydrolase"/>
    <property type="match status" value="1"/>
</dbReference>
<dbReference type="InterPro" id="IPR013094">
    <property type="entry name" value="AB_hydrolase_3"/>
</dbReference>
<dbReference type="InterPro" id="IPR029058">
    <property type="entry name" value="AB_hydrolase_fold"/>
</dbReference>
<dbReference type="Pfam" id="PF07859">
    <property type="entry name" value="Abhydrolase_3"/>
    <property type="match status" value="1"/>
</dbReference>
<protein>
    <recommendedName>
        <fullName evidence="3">Alpha/beta hydrolase fold-3 domain-containing protein</fullName>
    </recommendedName>
</protein>
<dbReference type="PANTHER" id="PTHR23024">
    <property type="entry name" value="ARYLACETAMIDE DEACETYLASE"/>
    <property type="match status" value="1"/>
</dbReference>
<comment type="similarity">
    <text evidence="1">Belongs to the 'GDXG' lipolytic enzyme family.</text>
</comment>
<dbReference type="PROSITE" id="PS01174">
    <property type="entry name" value="LIPASE_GDXG_SER"/>
    <property type="match status" value="1"/>
</dbReference>
<feature type="domain" description="Alpha/beta hydrolase fold-3" evidence="3">
    <location>
        <begin position="106"/>
        <end position="333"/>
    </location>
</feature>
<keyword evidence="5" id="KW-1185">Reference proteome</keyword>
<dbReference type="InterPro" id="IPR050466">
    <property type="entry name" value="Carboxylest/Gibb_receptor"/>
</dbReference>
<name>A0A7N0T5W8_KALFE</name>
<reference evidence="4" key="1">
    <citation type="submission" date="2021-01" db="UniProtKB">
        <authorList>
            <consortium name="EnsemblPlants"/>
        </authorList>
    </citation>
    <scope>IDENTIFICATION</scope>
</reference>
<evidence type="ECO:0000313" key="4">
    <source>
        <dbReference type="EnsemblPlants" id="Kaladp0024s0193.1.v1.1.CDS.1"/>
    </source>
</evidence>
<dbReference type="InterPro" id="IPR033140">
    <property type="entry name" value="Lipase_GDXG_put_SER_AS"/>
</dbReference>
<dbReference type="EnsemblPlants" id="Kaladp0024s0193.1.v1.1">
    <property type="protein sequence ID" value="Kaladp0024s0193.1.v1.1.CDS.1"/>
    <property type="gene ID" value="Kaladp0024s0193.v1.1"/>
</dbReference>
<dbReference type="PANTHER" id="PTHR23024:SF589">
    <property type="entry name" value="CARBOXYLESTERASE 17-RELATED"/>
    <property type="match status" value="1"/>
</dbReference>
<sequence length="358" mass="39254">MASLSIHSIQSLQASKSEHQQHTNSSSVVVEEVEGLIRVYKDGRVERHQIVPCVGASHSLPESETNAVTSMDVVVDRGTSIWARVYVPKCQGVVKLGGGHTKLPVLVYFHGGGFCVGSASWVCYHEFLAKLAAKANCLIISVNYRLAPENPLPAAYEDGLKTLMWVKQQAASSVGVSSNELWVRSLNLSKMFLAGDSAGANIAYHVSKMLSPNMLRPLCIKGTILLQPFFGGELRTNSEKYLTQSARSALTLEASDAYWRMALPRGANRDHPWCNPVAHKLSIKSEDMQVATLVCIAEMDIMRDRSMEYCAALGAAGHKVEFAVSKGVGHAFQILNKSQHAQNRTLEMIKQVKNFISR</sequence>
<feature type="active site" evidence="2">
    <location>
        <position position="197"/>
    </location>
</feature>
<accession>A0A7N0T5W8</accession>
<organism evidence="4 5">
    <name type="scientific">Kalanchoe fedtschenkoi</name>
    <name type="common">Lavender scallops</name>
    <name type="synonym">South American air plant</name>
    <dbReference type="NCBI Taxonomy" id="63787"/>
    <lineage>
        <taxon>Eukaryota</taxon>
        <taxon>Viridiplantae</taxon>
        <taxon>Streptophyta</taxon>
        <taxon>Embryophyta</taxon>
        <taxon>Tracheophyta</taxon>
        <taxon>Spermatophyta</taxon>
        <taxon>Magnoliopsida</taxon>
        <taxon>eudicotyledons</taxon>
        <taxon>Gunneridae</taxon>
        <taxon>Pentapetalae</taxon>
        <taxon>Saxifragales</taxon>
        <taxon>Crassulaceae</taxon>
        <taxon>Kalanchoe</taxon>
    </lineage>
</organism>
<evidence type="ECO:0000256" key="1">
    <source>
        <dbReference type="ARBA" id="ARBA00010515"/>
    </source>
</evidence>
<dbReference type="SUPFAM" id="SSF53474">
    <property type="entry name" value="alpha/beta-Hydrolases"/>
    <property type="match status" value="1"/>
</dbReference>
<dbReference type="Gramene" id="Kaladp0024s0193.1.v1.1">
    <property type="protein sequence ID" value="Kaladp0024s0193.1.v1.1.CDS.1"/>
    <property type="gene ID" value="Kaladp0024s0193.v1.1"/>
</dbReference>
<dbReference type="GO" id="GO:0016787">
    <property type="term" value="F:hydrolase activity"/>
    <property type="evidence" value="ECO:0007669"/>
    <property type="project" value="InterPro"/>
</dbReference>
<dbReference type="Proteomes" id="UP000594263">
    <property type="component" value="Unplaced"/>
</dbReference>
<evidence type="ECO:0000259" key="3">
    <source>
        <dbReference type="Pfam" id="PF07859"/>
    </source>
</evidence>
<evidence type="ECO:0000313" key="5">
    <source>
        <dbReference type="Proteomes" id="UP000594263"/>
    </source>
</evidence>
<dbReference type="AlphaFoldDB" id="A0A7N0T5W8"/>
<dbReference type="OMA" id="TNTWARF"/>